<evidence type="ECO:0000313" key="3">
    <source>
        <dbReference type="Proteomes" id="UP001595803"/>
    </source>
</evidence>
<dbReference type="RefSeq" id="WP_322475010.1">
    <property type="nucleotide sequence ID" value="NZ_JBHRZG010000015.1"/>
</dbReference>
<evidence type="ECO:0000313" key="2">
    <source>
        <dbReference type="EMBL" id="MFC3833854.1"/>
    </source>
</evidence>
<keyword evidence="3" id="KW-1185">Reference proteome</keyword>
<evidence type="ECO:0000256" key="1">
    <source>
        <dbReference type="SAM" id="Coils"/>
    </source>
</evidence>
<gene>
    <name evidence="2" type="ORF">ACFOSB_13380</name>
</gene>
<organism evidence="2 3">
    <name type="scientific">Deinococcus rufus</name>
    <dbReference type="NCBI Taxonomy" id="2136097"/>
    <lineage>
        <taxon>Bacteria</taxon>
        <taxon>Thermotogati</taxon>
        <taxon>Deinococcota</taxon>
        <taxon>Deinococci</taxon>
        <taxon>Deinococcales</taxon>
        <taxon>Deinococcaceae</taxon>
        <taxon>Deinococcus</taxon>
    </lineage>
</organism>
<dbReference type="Proteomes" id="UP001595803">
    <property type="component" value="Unassembled WGS sequence"/>
</dbReference>
<reference evidence="3" key="1">
    <citation type="journal article" date="2019" name="Int. J. Syst. Evol. Microbiol.">
        <title>The Global Catalogue of Microorganisms (GCM) 10K type strain sequencing project: providing services to taxonomists for standard genome sequencing and annotation.</title>
        <authorList>
            <consortium name="The Broad Institute Genomics Platform"/>
            <consortium name="The Broad Institute Genome Sequencing Center for Infectious Disease"/>
            <person name="Wu L."/>
            <person name="Ma J."/>
        </authorList>
    </citation>
    <scope>NUCLEOTIDE SEQUENCE [LARGE SCALE GENOMIC DNA]</scope>
    <source>
        <strain evidence="3">CCTCC AB 2017081</strain>
    </source>
</reference>
<proteinExistence type="predicted"/>
<protein>
    <submittedName>
        <fullName evidence="2">Uncharacterized protein</fullName>
    </submittedName>
</protein>
<sequence>MILEQLTTARADLAALDEDTSKLEENVRDQDAELAQVRRAARAGTATFAQVVEQETRKQAAAGMLAQHLQDVTDTRALIEELEAAQAEHESVAGVRQSMATIKQLAAEYESVAAEGEAALIATLERLHAISRAHKLAQGAIRPAFQAAAARGSGYTPQDVAQVLSQSGLGPQGQAGRDRVQGVNAALEAFAELIGPEHAYAALELTRASAFVGAPSLQPRGYRFIAEALAGYVPQGG</sequence>
<comment type="caution">
    <text evidence="2">The sequence shown here is derived from an EMBL/GenBank/DDBJ whole genome shotgun (WGS) entry which is preliminary data.</text>
</comment>
<dbReference type="SUPFAM" id="SSF56954">
    <property type="entry name" value="Outer membrane efflux proteins (OEP)"/>
    <property type="match status" value="1"/>
</dbReference>
<feature type="coiled-coil region" evidence="1">
    <location>
        <begin position="6"/>
        <end position="40"/>
    </location>
</feature>
<name>A0ABV7ZA14_9DEIO</name>
<accession>A0ABV7ZA14</accession>
<dbReference type="EMBL" id="JBHRZG010000015">
    <property type="protein sequence ID" value="MFC3833854.1"/>
    <property type="molecule type" value="Genomic_DNA"/>
</dbReference>
<keyword evidence="1" id="KW-0175">Coiled coil</keyword>